<evidence type="ECO:0000313" key="1">
    <source>
        <dbReference type="EMBL" id="SIR45825.1"/>
    </source>
</evidence>
<name>A0A8G2CPI9_ACIRU</name>
<accession>A0A8G2CPI9</accession>
<dbReference type="AlphaFoldDB" id="A0A8G2CPI9"/>
<reference evidence="1 2" key="1">
    <citation type="submission" date="2017-01" db="EMBL/GenBank/DDBJ databases">
        <authorList>
            <person name="Varghese N."/>
            <person name="Submissions S."/>
        </authorList>
    </citation>
    <scope>NUCLEOTIDE SEQUENCE [LARGE SCALE GENOMIC DNA]</scope>
    <source>
        <strain evidence="1 2">ATCC 35905</strain>
    </source>
</reference>
<evidence type="ECO:0000313" key="2">
    <source>
        <dbReference type="Proteomes" id="UP000186308"/>
    </source>
</evidence>
<feature type="non-terminal residue" evidence="1">
    <location>
        <position position="32"/>
    </location>
</feature>
<sequence>MRDVREIVRLRMAGLSTRQVGIRVGVAASTVR</sequence>
<comment type="caution">
    <text evidence="1">The sequence shown here is derived from an EMBL/GenBank/DDBJ whole genome shotgun (WGS) entry which is preliminary data.</text>
</comment>
<dbReference type="Proteomes" id="UP000186308">
    <property type="component" value="Unassembled WGS sequence"/>
</dbReference>
<evidence type="ECO:0008006" key="3">
    <source>
        <dbReference type="Google" id="ProtNLM"/>
    </source>
</evidence>
<gene>
    <name evidence="1" type="ORF">SAMN05421828_13424</name>
</gene>
<protein>
    <recommendedName>
        <fullName evidence="3">Homeodomain-like domain-containing protein</fullName>
    </recommendedName>
</protein>
<dbReference type="EMBL" id="FTNE01000034">
    <property type="protein sequence ID" value="SIR45825.1"/>
    <property type="molecule type" value="Genomic_DNA"/>
</dbReference>
<keyword evidence="2" id="KW-1185">Reference proteome</keyword>
<organism evidence="1 2">
    <name type="scientific">Acidiphilium rubrum</name>
    <dbReference type="NCBI Taxonomy" id="526"/>
    <lineage>
        <taxon>Bacteria</taxon>
        <taxon>Pseudomonadati</taxon>
        <taxon>Pseudomonadota</taxon>
        <taxon>Alphaproteobacteria</taxon>
        <taxon>Acetobacterales</taxon>
        <taxon>Acidocellaceae</taxon>
        <taxon>Acidiphilium</taxon>
    </lineage>
</organism>
<proteinExistence type="predicted"/>